<comment type="similarity">
    <text evidence="8">Belongs to the KAE1 / TsaD family.</text>
</comment>
<dbReference type="FunFam" id="3.30.420.40:FF:000012">
    <property type="entry name" value="tRNA N6-adenosine threonylcarbamoyltransferase"/>
    <property type="match status" value="1"/>
</dbReference>
<proteinExistence type="inferred from homology"/>
<feature type="binding site" evidence="8">
    <location>
        <position position="120"/>
    </location>
    <ligand>
        <name>Fe cation</name>
        <dbReference type="ChEBI" id="CHEBI:24875"/>
    </ligand>
</feature>
<keyword evidence="4 8" id="KW-0479">Metal-binding</keyword>
<dbReference type="PRINTS" id="PR00789">
    <property type="entry name" value="OSIALOPTASE"/>
</dbReference>
<dbReference type="OrthoDB" id="9806197at2"/>
<keyword evidence="5 8" id="KW-0408">Iron</keyword>
<comment type="catalytic activity">
    <reaction evidence="7 8">
        <text>L-threonylcarbamoyladenylate + adenosine(37) in tRNA = N(6)-L-threonylcarbamoyladenosine(37) in tRNA + AMP + H(+)</text>
        <dbReference type="Rhea" id="RHEA:37059"/>
        <dbReference type="Rhea" id="RHEA-COMP:10162"/>
        <dbReference type="Rhea" id="RHEA-COMP:10163"/>
        <dbReference type="ChEBI" id="CHEBI:15378"/>
        <dbReference type="ChEBI" id="CHEBI:73682"/>
        <dbReference type="ChEBI" id="CHEBI:74411"/>
        <dbReference type="ChEBI" id="CHEBI:74418"/>
        <dbReference type="ChEBI" id="CHEBI:456215"/>
        <dbReference type="EC" id="2.3.1.234"/>
    </reaction>
</comment>
<name>A0A2M8ZC39_9FIRM</name>
<comment type="caution">
    <text evidence="10">The sequence shown here is derived from an EMBL/GenBank/DDBJ whole genome shotgun (WGS) entry which is preliminary data.</text>
</comment>
<evidence type="ECO:0000313" key="11">
    <source>
        <dbReference type="Proteomes" id="UP000231092"/>
    </source>
</evidence>
<dbReference type="GO" id="GO:0005737">
    <property type="term" value="C:cytoplasm"/>
    <property type="evidence" value="ECO:0007669"/>
    <property type="project" value="UniProtKB-SubCell"/>
</dbReference>
<dbReference type="InterPro" id="IPR000905">
    <property type="entry name" value="Gcp-like_dom"/>
</dbReference>
<dbReference type="PANTHER" id="PTHR11735:SF6">
    <property type="entry name" value="TRNA N6-ADENOSINE THREONYLCARBAMOYLTRANSFERASE, MITOCHONDRIAL"/>
    <property type="match status" value="1"/>
</dbReference>
<evidence type="ECO:0000256" key="8">
    <source>
        <dbReference type="HAMAP-Rule" id="MF_01445"/>
    </source>
</evidence>
<comment type="cofactor">
    <cofactor evidence="8">
        <name>Fe(2+)</name>
        <dbReference type="ChEBI" id="CHEBI:29033"/>
    </cofactor>
    <text evidence="8">Binds 1 Fe(2+) ion per subunit.</text>
</comment>
<evidence type="ECO:0000313" key="10">
    <source>
        <dbReference type="EMBL" id="PJJ31003.1"/>
    </source>
</evidence>
<evidence type="ECO:0000256" key="6">
    <source>
        <dbReference type="ARBA" id="ARBA00023315"/>
    </source>
</evidence>
<feature type="binding site" evidence="8">
    <location>
        <position position="124"/>
    </location>
    <ligand>
        <name>Fe cation</name>
        <dbReference type="ChEBI" id="CHEBI:24875"/>
    </ligand>
</feature>
<evidence type="ECO:0000256" key="3">
    <source>
        <dbReference type="ARBA" id="ARBA00022694"/>
    </source>
</evidence>
<dbReference type="InterPro" id="IPR043129">
    <property type="entry name" value="ATPase_NBD"/>
</dbReference>
<dbReference type="HAMAP" id="MF_01445">
    <property type="entry name" value="TsaD"/>
    <property type="match status" value="1"/>
</dbReference>
<organism evidence="10 11">
    <name type="scientific">[Clostridium] celerecrescens 18A</name>
    <dbReference type="NCBI Taxonomy" id="1286362"/>
    <lineage>
        <taxon>Bacteria</taxon>
        <taxon>Bacillati</taxon>
        <taxon>Bacillota</taxon>
        <taxon>Clostridia</taxon>
        <taxon>Lachnospirales</taxon>
        <taxon>Lachnospiraceae</taxon>
        <taxon>Lacrimispora</taxon>
    </lineage>
</organism>
<accession>A0A2M8ZC39</accession>
<evidence type="ECO:0000256" key="1">
    <source>
        <dbReference type="ARBA" id="ARBA00022490"/>
    </source>
</evidence>
<evidence type="ECO:0000256" key="4">
    <source>
        <dbReference type="ARBA" id="ARBA00022723"/>
    </source>
</evidence>
<dbReference type="GO" id="GO:0061711">
    <property type="term" value="F:tRNA N(6)-L-threonylcarbamoyladenine synthase activity"/>
    <property type="evidence" value="ECO:0007669"/>
    <property type="project" value="UniProtKB-EC"/>
</dbReference>
<keyword evidence="2 8" id="KW-0808">Transferase</keyword>
<evidence type="ECO:0000259" key="9">
    <source>
        <dbReference type="Pfam" id="PF00814"/>
    </source>
</evidence>
<dbReference type="GO" id="GO:0002949">
    <property type="term" value="P:tRNA threonylcarbamoyladenosine modification"/>
    <property type="evidence" value="ECO:0007669"/>
    <property type="project" value="UniProtKB-UniRule"/>
</dbReference>
<dbReference type="CDD" id="cd24133">
    <property type="entry name" value="ASKHA_NBD_TsaD_bac"/>
    <property type="match status" value="1"/>
</dbReference>
<feature type="binding site" evidence="8">
    <location>
        <position position="311"/>
    </location>
    <ligand>
        <name>Fe cation</name>
        <dbReference type="ChEBI" id="CHEBI:24875"/>
    </ligand>
</feature>
<dbReference type="Proteomes" id="UP000231092">
    <property type="component" value="Unassembled WGS sequence"/>
</dbReference>
<feature type="domain" description="Gcp-like" evidence="9">
    <location>
        <begin position="32"/>
        <end position="317"/>
    </location>
</feature>
<reference evidence="10 11" key="1">
    <citation type="submission" date="2017-11" db="EMBL/GenBank/DDBJ databases">
        <title>Understudied soil microbes with underappreciated capabilities: Untangling the Clostridium saccharolyticum group.</title>
        <authorList>
            <person name="Leschine S."/>
        </authorList>
    </citation>
    <scope>NUCLEOTIDE SEQUENCE [LARGE SCALE GENOMIC DNA]</scope>
    <source>
        <strain evidence="10 11">18A</strain>
    </source>
</reference>
<feature type="binding site" evidence="8">
    <location>
        <position position="283"/>
    </location>
    <ligand>
        <name>substrate</name>
    </ligand>
</feature>
<evidence type="ECO:0000256" key="5">
    <source>
        <dbReference type="ARBA" id="ARBA00023004"/>
    </source>
</evidence>
<sequence>MKKNHTEEDVYILAIESSCDETAAAVVKNGREILSNVISSQIALHTLYGGVVPEIASRKHIEKINQVVEAALLETGLSLDDMDAIGVTYGPGLVGALLVGVAEAKAIAYAAGKPLVGVHHIEGHVSANFIEHPDLEPPFLCLIVSGGHTHLVIVKDYGEFEILGRTRDDAAGEAFDKVARAVGLGYPGGPKIDHAAKEGNAHAIKFPRAKVEGNIYDFSFSGLKSAVLNHINHAGMLGEEINVADLAASFQNAVVDVLVSHTVDAAKEYGFNKIAIAGGVASNSALRKEMGLACEKAGIAFYYPSPIYCTDNAAMIGTAAYYEYINGARAGWDLNAVPNLKLGER</sequence>
<comment type="function">
    <text evidence="8">Required for the formation of a threonylcarbamoyl group on adenosine at position 37 (t(6)A37) in tRNAs that read codons beginning with adenine. Is involved in the transfer of the threonylcarbamoyl moiety of threonylcarbamoyl-AMP (TC-AMP) to the N6 group of A37, together with TsaE and TsaB. TsaD likely plays a direct catalytic role in this reaction.</text>
</comment>
<dbReference type="Gene3D" id="3.30.420.40">
    <property type="match status" value="2"/>
</dbReference>
<dbReference type="RefSeq" id="WP_100307183.1">
    <property type="nucleotide sequence ID" value="NZ_PGET01000001.1"/>
</dbReference>
<feature type="binding site" evidence="8">
    <location>
        <begin position="143"/>
        <end position="147"/>
    </location>
    <ligand>
        <name>substrate</name>
    </ligand>
</feature>
<dbReference type="NCBIfam" id="TIGR00329">
    <property type="entry name" value="gcp_kae1"/>
    <property type="match status" value="1"/>
</dbReference>
<protein>
    <recommendedName>
        <fullName evidence="8">tRNA N6-adenosine threonylcarbamoyltransferase</fullName>
        <ecNumber evidence="8">2.3.1.234</ecNumber>
    </recommendedName>
    <alternativeName>
        <fullName evidence="8">N6-L-threonylcarbamoyladenine synthase</fullName>
        <shortName evidence="8">t(6)A synthase</shortName>
    </alternativeName>
    <alternativeName>
        <fullName evidence="8">t(6)A37 threonylcarbamoyladenosine biosynthesis protein TsaD</fullName>
    </alternativeName>
    <alternativeName>
        <fullName evidence="8">tRNA threonylcarbamoyladenosine biosynthesis protein TsaD</fullName>
    </alternativeName>
</protein>
<dbReference type="PANTHER" id="PTHR11735">
    <property type="entry name" value="TRNA N6-ADENOSINE THREONYLCARBAMOYLTRANSFERASE"/>
    <property type="match status" value="1"/>
</dbReference>
<feature type="binding site" evidence="8">
    <location>
        <position position="176"/>
    </location>
    <ligand>
        <name>substrate</name>
    </ligand>
</feature>
<dbReference type="AlphaFoldDB" id="A0A2M8ZC39"/>
<dbReference type="InterPro" id="IPR017861">
    <property type="entry name" value="KAE1/TsaD"/>
</dbReference>
<dbReference type="FunFam" id="3.30.420.40:FF:000040">
    <property type="entry name" value="tRNA N6-adenosine threonylcarbamoyltransferase"/>
    <property type="match status" value="1"/>
</dbReference>
<dbReference type="SUPFAM" id="SSF53067">
    <property type="entry name" value="Actin-like ATPase domain"/>
    <property type="match status" value="2"/>
</dbReference>
<feature type="binding site" evidence="8">
    <location>
        <position position="189"/>
    </location>
    <ligand>
        <name>substrate</name>
    </ligand>
</feature>
<comment type="subcellular location">
    <subcellularLocation>
        <location evidence="8">Cytoplasm</location>
    </subcellularLocation>
</comment>
<evidence type="ECO:0000256" key="7">
    <source>
        <dbReference type="ARBA" id="ARBA00048117"/>
    </source>
</evidence>
<evidence type="ECO:0000256" key="2">
    <source>
        <dbReference type="ARBA" id="ARBA00022679"/>
    </source>
</evidence>
<dbReference type="GO" id="GO:0005506">
    <property type="term" value="F:iron ion binding"/>
    <property type="evidence" value="ECO:0007669"/>
    <property type="project" value="UniProtKB-UniRule"/>
</dbReference>
<feature type="binding site" evidence="8">
    <location>
        <position position="193"/>
    </location>
    <ligand>
        <name>substrate</name>
    </ligand>
</feature>
<gene>
    <name evidence="8" type="primary">tsaD</name>
    <name evidence="10" type="ORF">H171_4626</name>
</gene>
<dbReference type="NCBIfam" id="TIGR03723">
    <property type="entry name" value="T6A_TsaD_YgjD"/>
    <property type="match status" value="1"/>
</dbReference>
<keyword evidence="1 8" id="KW-0963">Cytoplasm</keyword>
<dbReference type="Pfam" id="PF00814">
    <property type="entry name" value="TsaD"/>
    <property type="match status" value="1"/>
</dbReference>
<dbReference type="InterPro" id="IPR022450">
    <property type="entry name" value="TsaD"/>
</dbReference>
<dbReference type="EMBL" id="PGET01000001">
    <property type="protein sequence ID" value="PJJ31003.1"/>
    <property type="molecule type" value="Genomic_DNA"/>
</dbReference>
<keyword evidence="3 8" id="KW-0819">tRNA processing</keyword>
<dbReference type="EC" id="2.3.1.234" evidence="8"/>
<keyword evidence="6 8" id="KW-0012">Acyltransferase</keyword>